<evidence type="ECO:0000256" key="2">
    <source>
        <dbReference type="ARBA" id="ARBA00004567"/>
    </source>
</evidence>
<keyword evidence="17" id="KW-1185">Reference proteome</keyword>
<feature type="compositionally biased region" description="Low complexity" evidence="14">
    <location>
        <begin position="158"/>
        <end position="169"/>
    </location>
</feature>
<feature type="compositionally biased region" description="Low complexity" evidence="14">
    <location>
        <begin position="303"/>
        <end position="328"/>
    </location>
</feature>
<feature type="compositionally biased region" description="Low complexity" evidence="14">
    <location>
        <begin position="476"/>
        <end position="510"/>
    </location>
</feature>
<evidence type="ECO:0000256" key="10">
    <source>
        <dbReference type="ARBA" id="ARBA00023242"/>
    </source>
</evidence>
<evidence type="ECO:0000256" key="14">
    <source>
        <dbReference type="SAM" id="MobiDB-lite"/>
    </source>
</evidence>
<comment type="similarity">
    <text evidence="4">Belongs to the nucleoporin NSP1/NUP62 family.</text>
</comment>
<dbReference type="STRING" id="1328760.A0A165GEW1"/>
<dbReference type="Gene3D" id="1.20.5.170">
    <property type="match status" value="1"/>
</dbReference>
<dbReference type="GO" id="GO:0006606">
    <property type="term" value="P:protein import into nucleus"/>
    <property type="evidence" value="ECO:0007669"/>
    <property type="project" value="TreeGrafter"/>
</dbReference>
<evidence type="ECO:0000313" key="17">
    <source>
        <dbReference type="Proteomes" id="UP000076632"/>
    </source>
</evidence>
<feature type="compositionally biased region" description="Polar residues" evidence="14">
    <location>
        <begin position="252"/>
        <end position="295"/>
    </location>
</feature>
<proteinExistence type="inferred from homology"/>
<reference evidence="16 17" key="1">
    <citation type="journal article" date="2016" name="Fungal Biol.">
        <title>The genome of Xylona heveae provides a window into fungal endophytism.</title>
        <authorList>
            <person name="Gazis R."/>
            <person name="Kuo A."/>
            <person name="Riley R."/>
            <person name="LaButti K."/>
            <person name="Lipzen A."/>
            <person name="Lin J."/>
            <person name="Amirebrahimi M."/>
            <person name="Hesse C.N."/>
            <person name="Spatafora J.W."/>
            <person name="Henrissat B."/>
            <person name="Hainaut M."/>
            <person name="Grigoriev I.V."/>
            <person name="Hibbett D.S."/>
        </authorList>
    </citation>
    <scope>NUCLEOTIDE SEQUENCE [LARGE SCALE GENOMIC DNA]</scope>
    <source>
        <strain evidence="16 17">TC161</strain>
    </source>
</reference>
<evidence type="ECO:0000256" key="6">
    <source>
        <dbReference type="ARBA" id="ARBA00022816"/>
    </source>
</evidence>
<dbReference type="Pfam" id="PF13634">
    <property type="entry name" value="Nucleoporin_FG"/>
    <property type="match status" value="3"/>
</dbReference>
<name>A0A165GEW1_XYLHT</name>
<feature type="compositionally biased region" description="Low complexity" evidence="14">
    <location>
        <begin position="350"/>
        <end position="382"/>
    </location>
</feature>
<evidence type="ECO:0000256" key="3">
    <source>
        <dbReference type="ARBA" id="ARBA00004620"/>
    </source>
</evidence>
<accession>A0A165GEW1</accession>
<dbReference type="Pfam" id="PF05064">
    <property type="entry name" value="Nsp1_C"/>
    <property type="match status" value="1"/>
</dbReference>
<dbReference type="GO" id="GO:0044613">
    <property type="term" value="C:nuclear pore central transport channel"/>
    <property type="evidence" value="ECO:0007669"/>
    <property type="project" value="TreeGrafter"/>
</dbReference>
<dbReference type="GO" id="GO:0031965">
    <property type="term" value="C:nuclear membrane"/>
    <property type="evidence" value="ECO:0007669"/>
    <property type="project" value="UniProtKB-SubCell"/>
</dbReference>
<evidence type="ECO:0000256" key="13">
    <source>
        <dbReference type="ARBA" id="ARBA00081079"/>
    </source>
</evidence>
<organism evidence="16 17">
    <name type="scientific">Xylona heveae (strain CBS 132557 / TC161)</name>
    <dbReference type="NCBI Taxonomy" id="1328760"/>
    <lineage>
        <taxon>Eukaryota</taxon>
        <taxon>Fungi</taxon>
        <taxon>Dikarya</taxon>
        <taxon>Ascomycota</taxon>
        <taxon>Pezizomycotina</taxon>
        <taxon>Xylonomycetes</taxon>
        <taxon>Xylonales</taxon>
        <taxon>Xylonaceae</taxon>
        <taxon>Xylona</taxon>
    </lineage>
</organism>
<sequence>MSDPPKFSFGGTPTSGAGGSGLFGQSTTPATGPSGLFGSNPTGVSTSGSTPAFGATSNTSQPPSLFSPKPATSNQGSNIFGGGSGTGTSNLFGGAGNTPSTGFSFGQKPATGGGDNKSASPFPAFSTPNKPSTPSTSEQTQTSSLFGAAAKPSAPLFAGSNNPSSAAGSTTPAPNKPLFGSLSTTPAGPPPAGASTENTGSGAGLNAQNPAPQLGGLFGASNAPQASSEQKPGASAPSGGLFGGSSLFSGAQKPQTSDTTAKPTETQPPSLFGSSTANTTSNLFQSPAAQPSGNLFGNLGKPATDTASTTGAGAKPTGTTASATDSASKGNETEQAPKPQGLFGGASTQPAKSPFSFPSSNAASTQSSSTPTATTTAGSGSTLFGGKPPAPTTAPSSTSADAKSGGLFGNLNKTPGQSSTTAAATPSTTATSGPSQTQPTSGESAPSSSLFGNKPASTTTPQPTTTGAPGGGLFGGANKQAPATSTQPSATATSTAASAPAGGLGASTAGPAPPAQSRLKNKSMDDIITRWASDLSKYQKQFQQQAQKVADWDRMLVENSDKISNLYASTFEAQRASSEVERQLTAVESQQDELSGWLDRYEREVDDMMSRQIGQGEGLQGPDQERERTYKLAEKLSERLDEMGKDLTSMIDEVNNASSTLSKTSKAGDPLSQIVKVLNGHLSQLQLIDQGAAKLQAKVAAAQKAGQGLGMNGYNGSRHDAADDFYRSYMGRR</sequence>
<keyword evidence="6" id="KW-0509">mRNA transport</keyword>
<keyword evidence="8" id="KW-0811">Translocation</keyword>
<feature type="compositionally biased region" description="Low complexity" evidence="14">
    <location>
        <begin position="414"/>
        <end position="442"/>
    </location>
</feature>
<evidence type="ECO:0000256" key="9">
    <source>
        <dbReference type="ARBA" id="ARBA00023132"/>
    </source>
</evidence>
<keyword evidence="9" id="KW-0906">Nuclear pore complex</keyword>
<dbReference type="GO" id="GO:0051028">
    <property type="term" value="P:mRNA transport"/>
    <property type="evidence" value="ECO:0007669"/>
    <property type="project" value="UniProtKB-KW"/>
</dbReference>
<dbReference type="PANTHER" id="PTHR12084">
    <property type="entry name" value="NUCLEAR PORE GLYCOPROTEIN P62-RELATED"/>
    <property type="match status" value="1"/>
</dbReference>
<dbReference type="Proteomes" id="UP000076632">
    <property type="component" value="Unassembled WGS sequence"/>
</dbReference>
<dbReference type="InterPro" id="IPR026010">
    <property type="entry name" value="NSP1/NUP62"/>
</dbReference>
<dbReference type="OrthoDB" id="344345at2759"/>
<evidence type="ECO:0000256" key="12">
    <source>
        <dbReference type="ARBA" id="ARBA00078941"/>
    </source>
</evidence>
<evidence type="ECO:0000256" key="8">
    <source>
        <dbReference type="ARBA" id="ARBA00023010"/>
    </source>
</evidence>
<dbReference type="GO" id="GO:0005543">
    <property type="term" value="F:phospholipid binding"/>
    <property type="evidence" value="ECO:0007669"/>
    <property type="project" value="TreeGrafter"/>
</dbReference>
<dbReference type="PANTHER" id="PTHR12084:SF0">
    <property type="entry name" value="NUCLEAR PORE GLYCOPROTEIN P62"/>
    <property type="match status" value="1"/>
</dbReference>
<feature type="domain" description="Nucleoporin NSP1-like C-terminal" evidence="15">
    <location>
        <begin position="511"/>
        <end position="616"/>
    </location>
</feature>
<feature type="compositionally biased region" description="Low complexity" evidence="14">
    <location>
        <begin position="232"/>
        <end position="250"/>
    </location>
</feature>
<evidence type="ECO:0000256" key="4">
    <source>
        <dbReference type="ARBA" id="ARBA00005911"/>
    </source>
</evidence>
<dbReference type="AlphaFoldDB" id="A0A165GEW1"/>
<comment type="subcellular location">
    <subcellularLocation>
        <location evidence="1">Nucleus membrane</location>
        <topology evidence="1">Peripheral membrane protein</topology>
        <orientation evidence="1">Cytoplasmic side</orientation>
    </subcellularLocation>
    <subcellularLocation>
        <location evidence="3">Nucleus membrane</location>
        <topology evidence="3">Peripheral membrane protein</topology>
        <orientation evidence="3">Nucleoplasmic side</orientation>
    </subcellularLocation>
    <subcellularLocation>
        <location evidence="2">Nucleus</location>
        <location evidence="2">Nuclear pore complex</location>
    </subcellularLocation>
</comment>
<evidence type="ECO:0000259" key="15">
    <source>
        <dbReference type="Pfam" id="PF05064"/>
    </source>
</evidence>
<dbReference type="GeneID" id="28897849"/>
<gene>
    <name evidence="16" type="ORF">L228DRAFT_247724</name>
</gene>
<protein>
    <recommendedName>
        <fullName evidence="11">Nucleoporin NSP1</fullName>
    </recommendedName>
    <alternativeName>
        <fullName evidence="12">Nuclear pore protein NSP1</fullName>
    </alternativeName>
    <alternativeName>
        <fullName evidence="13">Nucleoskeletal-like protein</fullName>
    </alternativeName>
</protein>
<feature type="region of interest" description="Disordered" evidence="14">
    <location>
        <begin position="1"/>
        <end position="523"/>
    </location>
</feature>
<dbReference type="InterPro" id="IPR007758">
    <property type="entry name" value="Nucleoporin_NSP1_C"/>
</dbReference>
<evidence type="ECO:0000256" key="1">
    <source>
        <dbReference type="ARBA" id="ARBA00004335"/>
    </source>
</evidence>
<dbReference type="FunFam" id="1.20.5.170:FF:000040">
    <property type="entry name" value="Nuclear pore glycoprotein p62"/>
    <property type="match status" value="1"/>
</dbReference>
<keyword evidence="5" id="KW-0813">Transport</keyword>
<evidence type="ECO:0000256" key="7">
    <source>
        <dbReference type="ARBA" id="ARBA00022927"/>
    </source>
</evidence>
<dbReference type="InParanoid" id="A0A165GEW1"/>
<dbReference type="GO" id="GO:0006405">
    <property type="term" value="P:RNA export from nucleus"/>
    <property type="evidence" value="ECO:0007669"/>
    <property type="project" value="TreeGrafter"/>
</dbReference>
<feature type="compositionally biased region" description="Low complexity" evidence="14">
    <location>
        <begin position="126"/>
        <end position="144"/>
    </location>
</feature>
<keyword evidence="7" id="KW-0653">Protein transport</keyword>
<feature type="compositionally biased region" description="Low complexity" evidence="14">
    <location>
        <begin position="455"/>
        <end position="467"/>
    </location>
</feature>
<keyword evidence="10" id="KW-0539">Nucleus</keyword>
<dbReference type="EMBL" id="KV407459">
    <property type="protein sequence ID" value="KZF22103.1"/>
    <property type="molecule type" value="Genomic_DNA"/>
</dbReference>
<dbReference type="RefSeq" id="XP_018187658.1">
    <property type="nucleotide sequence ID" value="XM_018332712.1"/>
</dbReference>
<evidence type="ECO:0000256" key="5">
    <source>
        <dbReference type="ARBA" id="ARBA00022448"/>
    </source>
</evidence>
<dbReference type="GO" id="GO:0017056">
    <property type="term" value="F:structural constituent of nuclear pore"/>
    <property type="evidence" value="ECO:0007669"/>
    <property type="project" value="InterPro"/>
</dbReference>
<dbReference type="OMA" id="EMMSKQV"/>
<evidence type="ECO:0000256" key="11">
    <source>
        <dbReference type="ARBA" id="ARBA00068864"/>
    </source>
</evidence>
<evidence type="ECO:0000313" key="16">
    <source>
        <dbReference type="EMBL" id="KZF22103.1"/>
    </source>
</evidence>
<dbReference type="InterPro" id="IPR025574">
    <property type="entry name" value="Nucleoporin_FG_rpt"/>
</dbReference>
<feature type="compositionally biased region" description="Polar residues" evidence="14">
    <location>
        <begin position="23"/>
        <end position="75"/>
    </location>
</feature>